<organism evidence="3 4">
    <name type="scientific">Brassica cretica</name>
    <name type="common">Mustard</name>
    <dbReference type="NCBI Taxonomy" id="69181"/>
    <lineage>
        <taxon>Eukaryota</taxon>
        <taxon>Viridiplantae</taxon>
        <taxon>Streptophyta</taxon>
        <taxon>Embryophyta</taxon>
        <taxon>Tracheophyta</taxon>
        <taxon>Spermatophyta</taxon>
        <taxon>Magnoliopsida</taxon>
        <taxon>eudicotyledons</taxon>
        <taxon>Gunneridae</taxon>
        <taxon>Pentapetalae</taxon>
        <taxon>rosids</taxon>
        <taxon>malvids</taxon>
        <taxon>Brassicales</taxon>
        <taxon>Brassicaceae</taxon>
        <taxon>Brassiceae</taxon>
        <taxon>Brassica</taxon>
    </lineage>
</organism>
<dbReference type="EMBL" id="QGKW02000717">
    <property type="protein sequence ID" value="KAF2597317.1"/>
    <property type="molecule type" value="Genomic_DNA"/>
</dbReference>
<proteinExistence type="inferred from homology"/>
<dbReference type="Gene3D" id="3.40.50.1110">
    <property type="entry name" value="SGNH hydrolase"/>
    <property type="match status" value="1"/>
</dbReference>
<dbReference type="AlphaFoldDB" id="A0A8S9KU88"/>
<comment type="similarity">
    <text evidence="1">Belongs to the 'GDSL' lipolytic enzyme family.</text>
</comment>
<name>A0A8S9KU88_BRACR</name>
<evidence type="ECO:0000256" key="1">
    <source>
        <dbReference type="ARBA" id="ARBA00008668"/>
    </source>
</evidence>
<dbReference type="PANTHER" id="PTHR22835">
    <property type="entry name" value="ZINC FINGER FYVE DOMAIN CONTAINING PROTEIN"/>
    <property type="match status" value="1"/>
</dbReference>
<reference evidence="3" key="1">
    <citation type="submission" date="2019-12" db="EMBL/GenBank/DDBJ databases">
        <title>Genome sequencing and annotation of Brassica cretica.</title>
        <authorList>
            <person name="Studholme D.J."/>
            <person name="Sarris P.F."/>
        </authorList>
    </citation>
    <scope>NUCLEOTIDE SEQUENCE</scope>
    <source>
        <strain evidence="3">PFS-001/15</strain>
        <tissue evidence="3">Leaf</tissue>
    </source>
</reference>
<protein>
    <submittedName>
        <fullName evidence="3">Uncharacterized protein</fullName>
    </submittedName>
</protein>
<keyword evidence="2" id="KW-0443">Lipid metabolism</keyword>
<accession>A0A8S9KU88</accession>
<dbReference type="InterPro" id="IPR036514">
    <property type="entry name" value="SGNH_hydro_sf"/>
</dbReference>
<evidence type="ECO:0000313" key="3">
    <source>
        <dbReference type="EMBL" id="KAF2597317.1"/>
    </source>
</evidence>
<evidence type="ECO:0000313" key="4">
    <source>
        <dbReference type="Proteomes" id="UP000712281"/>
    </source>
</evidence>
<comment type="caution">
    <text evidence="3">The sequence shown here is derived from an EMBL/GenBank/DDBJ whole genome shotgun (WGS) entry which is preliminary data.</text>
</comment>
<dbReference type="GO" id="GO:0016042">
    <property type="term" value="P:lipid catabolic process"/>
    <property type="evidence" value="ECO:0007669"/>
    <property type="project" value="UniProtKB-KW"/>
</dbReference>
<sequence length="281" mass="30693">MTETRDLGASHMASPSSHPLMKKLVTFILSTLFLTTANSETQCQLFKSIISFRDSIADTGNLFGLSDPNDFPHVAFRPYEDTIFHHPTGRFSNGRLIIDFIGNLFGLSDPNDFPHVAFRPYEDTFFHHPTGGHFSNGRLIIDFIVQSRFKKGEDFELTNLFHGGLSGGHELSGEAELAMGAENGEGSDVAVALVALLFHLGEDVADDAAVVVLGDVEKLRPREDVVEVVLHLVVLGKAHEVAGLHREQIVHRRSPDANHGCCGGLRFSRGGLGFWSAGFGI</sequence>
<gene>
    <name evidence="3" type="ORF">F2Q68_00007307</name>
</gene>
<evidence type="ECO:0000256" key="2">
    <source>
        <dbReference type="ARBA" id="ARBA00022963"/>
    </source>
</evidence>
<keyword evidence="2" id="KW-0442">Lipid degradation</keyword>
<dbReference type="Proteomes" id="UP000712281">
    <property type="component" value="Unassembled WGS sequence"/>
</dbReference>
<dbReference type="PANTHER" id="PTHR22835:SF678">
    <property type="entry name" value="SINAPINE ESTERASE"/>
    <property type="match status" value="1"/>
</dbReference>